<reference evidence="1 2" key="1">
    <citation type="submission" date="2018-10" db="EMBL/GenBank/DDBJ databases">
        <authorList>
            <consortium name="PulseNet: The National Subtyping Network for Foodborne Disease Surveillance"/>
            <person name="Tarr C.L."/>
            <person name="Trees E."/>
            <person name="Katz L.S."/>
            <person name="Carleton-Romer H.A."/>
            <person name="Stroika S."/>
            <person name="Kucerova Z."/>
            <person name="Roache K.F."/>
            <person name="Sabol A.L."/>
            <person name="Besser J."/>
            <person name="Gerner-Smidt P."/>
        </authorList>
    </citation>
    <scope>NUCLEOTIDE SEQUENCE [LARGE SCALE GENOMIC DNA]</scope>
    <source>
        <strain evidence="1 2">PNUSAS052121</strain>
    </source>
</reference>
<dbReference type="GO" id="GO:0005524">
    <property type="term" value="F:ATP binding"/>
    <property type="evidence" value="ECO:0007669"/>
    <property type="project" value="UniProtKB-KW"/>
</dbReference>
<dbReference type="Proteomes" id="UP000839526">
    <property type="component" value="Unassembled WGS sequence"/>
</dbReference>
<organism evidence="1 2">
    <name type="scientific">Salmonella enterica</name>
    <name type="common">Salmonella choleraesuis</name>
    <dbReference type="NCBI Taxonomy" id="28901"/>
    <lineage>
        <taxon>Bacteria</taxon>
        <taxon>Pseudomonadati</taxon>
        <taxon>Pseudomonadota</taxon>
        <taxon>Gammaproteobacteria</taxon>
        <taxon>Enterobacterales</taxon>
        <taxon>Enterobacteriaceae</taxon>
        <taxon>Salmonella</taxon>
    </lineage>
</organism>
<gene>
    <name evidence="1" type="ORF">D9O31_24865</name>
</gene>
<dbReference type="AlphaFoldDB" id="A0A3V7Z0X7"/>
<dbReference type="EMBL" id="RWAH01000043">
    <property type="protein sequence ID" value="MMS79635.1"/>
    <property type="molecule type" value="Genomic_DNA"/>
</dbReference>
<keyword evidence="1" id="KW-0067">ATP-binding</keyword>
<accession>A0A3V7Z0X7</accession>
<proteinExistence type="predicted"/>
<dbReference type="SUPFAM" id="SSF52540">
    <property type="entry name" value="P-loop containing nucleoside triphosphate hydrolases"/>
    <property type="match status" value="1"/>
</dbReference>
<sequence>MNINRIVFAAEDLLNTLSRFSVAASFVDYSDLRTVIGLDRQDREKRPWLSAPYIAVTGRGEYLSVFEVSGAFREMDENPEQTGHGSLESLISHLSDNLSTTFKNKGHKLSFVFERDQERGRDEIADMIAPQMRSLENTGIQLQDVLNEKITTLAPWLVRERCWLAVWSSALLVSRADREAHDERVRRLTDRAPVARFAQQPWQWVMSALKIRHDSLLDMLEQALNRSSDGLLLRLLDIHELGNEIRREVDREHTPRHWQPFLPDDCRPAGFRRGDDTSPLLTPPLNMQLFSRRAETHGSLVRSCGLWHGMVTVTLGPQNPQTFNRLVSAVPRPVPWRVRMDLMPGGMSALGWKKTLLTYSSFIGAVRPMYDAVMQLAATDDRDPVCVMTIVATTWGKTREICARNQALLQSAIEGWGVCETTTTFGDPRRAWVNTITGASAGSGPVPLYPPLSHALSLFPLNRAGSVWRGKGNLMLHTEDGAAWETGLASSQQNKHTELAPGDPGLGKSVLINTLSEIQISSAQKNIPFIAYIDKGFSAQGLVQLIRDSLPPERKDEAVGIILTNDPEYTRNLFDVMYGARYPISPEKNFMNQVLSSLCIDTGTGQPCNPGDTRQIISQLIDLAFKEYSETSPKLYRDGTESLVDEALRDTGLAEQHDARWWSFASWFDVRDMLHDAGCIAAAQRAHYRAMPVLSEMPSLLGHESIRDVFGNVQRDHSSEPLLDYISRALSQGHSDYPMMSGCTRFMLNPQTRVVAVDLNNVAGDKTPAGRLKTGIMYLLAGQIAGGDFILPQYQDEIRKNLPPAFHQVAFSRINQLDQEVKTKVYDELHNARGIDFIWDALDTQDREQRKFGIRTVLSSQYLKDYPDSILKSANTLWLLRYRHDDIPLLRDHFNVPEVTLRRFLKMPEGPAPDGSGVPVLCIFRVKSGTLARILKFTVGPLELWALNSSPKDSALRRILTGTLGSLKARQVLAENFLRGSATALIEHRAGQHHSEDVIGELASELIRKQGYNL</sequence>
<name>A0A3V7Z0X7_SALER</name>
<evidence type="ECO:0000313" key="1">
    <source>
        <dbReference type="EMBL" id="MMS79635.1"/>
    </source>
</evidence>
<keyword evidence="1" id="KW-0547">Nucleotide-binding</keyword>
<dbReference type="Gene3D" id="3.40.50.300">
    <property type="entry name" value="P-loop containing nucleotide triphosphate hydrolases"/>
    <property type="match status" value="1"/>
</dbReference>
<protein>
    <submittedName>
        <fullName evidence="1">ATP-binding protein</fullName>
    </submittedName>
</protein>
<comment type="caution">
    <text evidence="1">The sequence shown here is derived from an EMBL/GenBank/DDBJ whole genome shotgun (WGS) entry which is preliminary data.</text>
</comment>
<dbReference type="InterPro" id="IPR027417">
    <property type="entry name" value="P-loop_NTPase"/>
</dbReference>
<evidence type="ECO:0000313" key="2">
    <source>
        <dbReference type="Proteomes" id="UP000839526"/>
    </source>
</evidence>